<dbReference type="Gene3D" id="3.40.50.300">
    <property type="entry name" value="P-loop containing nucleotide triphosphate hydrolases"/>
    <property type="match status" value="1"/>
</dbReference>
<accession>A0A9X0BLT7</accession>
<reference evidence="1" key="2">
    <citation type="journal article" date="2023" name="IMA Fungus">
        <title>Comparative genomic study of the Penicillium genus elucidates a diverse pangenome and 15 lateral gene transfer events.</title>
        <authorList>
            <person name="Petersen C."/>
            <person name="Sorensen T."/>
            <person name="Nielsen M.R."/>
            <person name="Sondergaard T.E."/>
            <person name="Sorensen J.L."/>
            <person name="Fitzpatrick D.A."/>
            <person name="Frisvad J.C."/>
            <person name="Nielsen K.L."/>
        </authorList>
    </citation>
    <scope>NUCLEOTIDE SEQUENCE</scope>
    <source>
        <strain evidence="1">IBT 30728</strain>
    </source>
</reference>
<keyword evidence="2" id="KW-1185">Reference proteome</keyword>
<evidence type="ECO:0000313" key="1">
    <source>
        <dbReference type="EMBL" id="KAJ5472101.1"/>
    </source>
</evidence>
<gene>
    <name evidence="1" type="ORF">N7539_008670</name>
</gene>
<dbReference type="GeneID" id="81628515"/>
<evidence type="ECO:0000313" key="2">
    <source>
        <dbReference type="Proteomes" id="UP001148312"/>
    </source>
</evidence>
<name>A0A9X0BLT7_9EURO</name>
<protein>
    <recommendedName>
        <fullName evidence="3">Zona occludens toxin N-terminal domain-containing protein</fullName>
    </recommendedName>
</protein>
<reference evidence="1" key="1">
    <citation type="submission" date="2022-12" db="EMBL/GenBank/DDBJ databases">
        <authorList>
            <person name="Petersen C."/>
        </authorList>
    </citation>
    <scope>NUCLEOTIDE SEQUENCE</scope>
    <source>
        <strain evidence="1">IBT 30728</strain>
    </source>
</reference>
<sequence>MLELDGSDGQSDEALLAPVLTGAVLNRPSLGPTQYGLLGGVKRIDTPSYSTMNDEVTKNDPRLFFNVSSPSSVFICGSQGTGKSHTLSCLLEGCLIPSKAGRLLSPLTAVVFHYDTFICDGGGSPCEAAFLSSHPDLKVRVLCAPTNLRTIKGTYSRFNIEVQPLQIDQSHLNTKRMLDLMSVARDSGAGPLYLQTVQRILREMRLLQQSTGLPFDYQDFKTRILGSGLLTGQLEPLKQRLDILESFMPPHQASTGYKFKKTKAKSQDGGSNWAPKLTIVDLSCPCVSPDTACSLFNICFEIFMEQDTNIGRIVALDEAHKNLSKPRNFTDTLLSTVRLQRHLGARIFVSTQEPTISSDLLDLCSVAIVHRFSSPAWVRALQSHVAAAALNLHVTKDSQAKNEQALLDIPAKLSIFHRIVNLKVGEALLFSPGAMLSIVSEEPELQDMVRLGSGYMTIKVRGRLTEDGGKSVLST</sequence>
<dbReference type="AlphaFoldDB" id="A0A9X0BLT7"/>
<dbReference type="EMBL" id="JAPWDQ010000013">
    <property type="protein sequence ID" value="KAJ5472101.1"/>
    <property type="molecule type" value="Genomic_DNA"/>
</dbReference>
<comment type="caution">
    <text evidence="1">The sequence shown here is derived from an EMBL/GenBank/DDBJ whole genome shotgun (WGS) entry which is preliminary data.</text>
</comment>
<proteinExistence type="predicted"/>
<dbReference type="RefSeq" id="XP_056786647.1">
    <property type="nucleotide sequence ID" value="XM_056938265.1"/>
</dbReference>
<organism evidence="1 2">
    <name type="scientific">Penicillium diatomitis</name>
    <dbReference type="NCBI Taxonomy" id="2819901"/>
    <lineage>
        <taxon>Eukaryota</taxon>
        <taxon>Fungi</taxon>
        <taxon>Dikarya</taxon>
        <taxon>Ascomycota</taxon>
        <taxon>Pezizomycotina</taxon>
        <taxon>Eurotiomycetes</taxon>
        <taxon>Eurotiomycetidae</taxon>
        <taxon>Eurotiales</taxon>
        <taxon>Aspergillaceae</taxon>
        <taxon>Penicillium</taxon>
    </lineage>
</organism>
<dbReference type="Proteomes" id="UP001148312">
    <property type="component" value="Unassembled WGS sequence"/>
</dbReference>
<evidence type="ECO:0008006" key="3">
    <source>
        <dbReference type="Google" id="ProtNLM"/>
    </source>
</evidence>
<dbReference type="InterPro" id="IPR027417">
    <property type="entry name" value="P-loop_NTPase"/>
</dbReference>
<dbReference type="SUPFAM" id="SSF52540">
    <property type="entry name" value="P-loop containing nucleoside triphosphate hydrolases"/>
    <property type="match status" value="1"/>
</dbReference>